<evidence type="ECO:0000256" key="1">
    <source>
        <dbReference type="SAM" id="MobiDB-lite"/>
    </source>
</evidence>
<dbReference type="EMBL" id="CAKXZT010000113">
    <property type="protein sequence ID" value="CAH2398509.1"/>
    <property type="molecule type" value="Genomic_DNA"/>
</dbReference>
<feature type="region of interest" description="Disordered" evidence="1">
    <location>
        <begin position="1"/>
        <end position="57"/>
    </location>
</feature>
<reference evidence="2 3" key="1">
    <citation type="submission" date="2022-03" db="EMBL/GenBank/DDBJ databases">
        <authorList>
            <person name="Brunel B."/>
        </authorList>
    </citation>
    <scope>NUCLEOTIDE SEQUENCE [LARGE SCALE GENOMIC DNA]</scope>
    <source>
        <strain evidence="2">STM5069sample</strain>
    </source>
</reference>
<accession>A0ABM9DPD8</accession>
<evidence type="ECO:0000313" key="3">
    <source>
        <dbReference type="Proteomes" id="UP001153050"/>
    </source>
</evidence>
<feature type="compositionally biased region" description="Low complexity" evidence="1">
    <location>
        <begin position="38"/>
        <end position="51"/>
    </location>
</feature>
<name>A0ABM9DPD8_9HYPH</name>
<proteinExistence type="predicted"/>
<organism evidence="2 3">
    <name type="scientific">Mesorhizobium escarrei</name>
    <dbReference type="NCBI Taxonomy" id="666018"/>
    <lineage>
        <taxon>Bacteria</taxon>
        <taxon>Pseudomonadati</taxon>
        <taxon>Pseudomonadota</taxon>
        <taxon>Alphaproteobacteria</taxon>
        <taxon>Hyphomicrobiales</taxon>
        <taxon>Phyllobacteriaceae</taxon>
        <taxon>Mesorhizobium</taxon>
    </lineage>
</organism>
<comment type="caution">
    <text evidence="2">The sequence shown here is derived from an EMBL/GenBank/DDBJ whole genome shotgun (WGS) entry which is preliminary data.</text>
</comment>
<keyword evidence="3" id="KW-1185">Reference proteome</keyword>
<evidence type="ECO:0000313" key="2">
    <source>
        <dbReference type="EMBL" id="CAH2398509.1"/>
    </source>
</evidence>
<gene>
    <name evidence="2" type="ORF">MES5069_200044</name>
</gene>
<protein>
    <submittedName>
        <fullName evidence="2">Uncharacterized protein</fullName>
    </submittedName>
</protein>
<sequence>MLVDRANEEPGMSHTDRQSGTTNDGAAQWTVPTGGVQGACSSGSSGEARASGKLRSN</sequence>
<dbReference type="Proteomes" id="UP001153050">
    <property type="component" value="Unassembled WGS sequence"/>
</dbReference>